<dbReference type="KEGG" id="dcp:RN607_05895"/>
<proteinExistence type="inferred from homology"/>
<dbReference type="CDD" id="cd01536">
    <property type="entry name" value="PBP1_ABC_sugar_binding-like"/>
    <property type="match status" value="1"/>
</dbReference>
<keyword evidence="3" id="KW-0732">Signal</keyword>
<gene>
    <name evidence="5" type="ORF">RN607_05895</name>
</gene>
<comment type="subcellular location">
    <subcellularLocation>
        <location evidence="1">Cell envelope</location>
    </subcellularLocation>
</comment>
<dbReference type="SUPFAM" id="SSF53822">
    <property type="entry name" value="Periplasmic binding protein-like I"/>
    <property type="match status" value="1"/>
</dbReference>
<feature type="domain" description="Periplasmic binding protein" evidence="4">
    <location>
        <begin position="62"/>
        <end position="317"/>
    </location>
</feature>
<comment type="similarity">
    <text evidence="2">Belongs to the bacterial solute-binding protein 2 family.</text>
</comment>
<dbReference type="Proteomes" id="UP001303408">
    <property type="component" value="Chromosome"/>
</dbReference>
<dbReference type="Gene3D" id="3.40.50.2300">
    <property type="match status" value="2"/>
</dbReference>
<organism evidence="5">
    <name type="scientific">Demequina capsici</name>
    <dbReference type="NCBI Taxonomy" id="3075620"/>
    <lineage>
        <taxon>Bacteria</taxon>
        <taxon>Bacillati</taxon>
        <taxon>Actinomycetota</taxon>
        <taxon>Actinomycetes</taxon>
        <taxon>Micrococcales</taxon>
        <taxon>Demequinaceae</taxon>
        <taxon>Demequina</taxon>
    </lineage>
</organism>
<dbReference type="RefSeq" id="WP_313545018.1">
    <property type="nucleotide sequence ID" value="NZ_CP134880.1"/>
</dbReference>
<dbReference type="GO" id="GO:0030313">
    <property type="term" value="C:cell envelope"/>
    <property type="evidence" value="ECO:0007669"/>
    <property type="project" value="UniProtKB-SubCell"/>
</dbReference>
<sequence>MSTIRHHLTRSAAGVSAGAILILVTACSSSDGGADASTSESASSSATASEPAMSDLPKTLVFSPIGLQIPAMQGLSDGVNGYGGSQGWEVIVQDPNLDPSTQVQQVTDVLESGRAGALWIIAIAPASMSDVLVTAQEKGVPVLINGVPADYGFDGAQAGISFDTIDYAAGGTALGEQTGKCINEKLGGTATVIYGESAAGTAGKEESDKAFLDALTATAPNATVVQNWEISDRAASQTDVGAVLQAHPDVNVVAAANDEGALGAIGAFKAAGKDLPCVTDFGGNDEVLGLVADGTMYATVALQFQDDMVQSFDTLVAMQADPTALGPVLTVPLKVTTSEG</sequence>
<evidence type="ECO:0000313" key="5">
    <source>
        <dbReference type="EMBL" id="WNM28536.1"/>
    </source>
</evidence>
<name>A0AA96FCU8_9MICO</name>
<dbReference type="PANTHER" id="PTHR46847:SF1">
    <property type="entry name" value="D-ALLOSE-BINDING PERIPLASMIC PROTEIN-RELATED"/>
    <property type="match status" value="1"/>
</dbReference>
<evidence type="ECO:0000259" key="4">
    <source>
        <dbReference type="Pfam" id="PF13407"/>
    </source>
</evidence>
<dbReference type="EMBL" id="CP134880">
    <property type="protein sequence ID" value="WNM28536.1"/>
    <property type="molecule type" value="Genomic_DNA"/>
</dbReference>
<dbReference type="InterPro" id="IPR028082">
    <property type="entry name" value="Peripla_BP_I"/>
</dbReference>
<dbReference type="GO" id="GO:0030246">
    <property type="term" value="F:carbohydrate binding"/>
    <property type="evidence" value="ECO:0007669"/>
    <property type="project" value="UniProtKB-ARBA"/>
</dbReference>
<dbReference type="PANTHER" id="PTHR46847">
    <property type="entry name" value="D-ALLOSE-BINDING PERIPLASMIC PROTEIN-RELATED"/>
    <property type="match status" value="1"/>
</dbReference>
<reference evidence="5" key="1">
    <citation type="submission" date="2023-09" db="EMBL/GenBank/DDBJ databases">
        <title>Demequina sp. a novel bacteria isolated from Capsicum annuum.</title>
        <authorList>
            <person name="Humaira Z."/>
            <person name="Lee J."/>
            <person name="Cho D."/>
        </authorList>
    </citation>
    <scope>NUCLEOTIDE SEQUENCE</scope>
    <source>
        <strain evidence="5">PMTSA13</strain>
    </source>
</reference>
<evidence type="ECO:0000256" key="3">
    <source>
        <dbReference type="ARBA" id="ARBA00022729"/>
    </source>
</evidence>
<evidence type="ECO:0000256" key="2">
    <source>
        <dbReference type="ARBA" id="ARBA00007639"/>
    </source>
</evidence>
<dbReference type="AlphaFoldDB" id="A0AA96FCU8"/>
<protein>
    <submittedName>
        <fullName evidence="5">Sugar ABC transporter substrate-binding protein</fullName>
    </submittedName>
</protein>
<accession>A0AA96FCU8</accession>
<dbReference type="InterPro" id="IPR025997">
    <property type="entry name" value="SBP_2_dom"/>
</dbReference>
<dbReference type="PROSITE" id="PS51257">
    <property type="entry name" value="PROKAR_LIPOPROTEIN"/>
    <property type="match status" value="1"/>
</dbReference>
<dbReference type="Pfam" id="PF13407">
    <property type="entry name" value="Peripla_BP_4"/>
    <property type="match status" value="1"/>
</dbReference>
<evidence type="ECO:0000256" key="1">
    <source>
        <dbReference type="ARBA" id="ARBA00004196"/>
    </source>
</evidence>